<dbReference type="InterPro" id="IPR005119">
    <property type="entry name" value="LysR_subst-bd"/>
</dbReference>
<evidence type="ECO:0000256" key="3">
    <source>
        <dbReference type="ARBA" id="ARBA00023125"/>
    </source>
</evidence>
<keyword evidence="7" id="KW-1185">Reference proteome</keyword>
<dbReference type="InterPro" id="IPR036388">
    <property type="entry name" value="WH-like_DNA-bd_sf"/>
</dbReference>
<proteinExistence type="inferred from homology"/>
<dbReference type="STRING" id="58117.SAMN05421833_13442"/>
<dbReference type="Pfam" id="PF03466">
    <property type="entry name" value="LysR_substrate"/>
    <property type="match status" value="1"/>
</dbReference>
<dbReference type="PROSITE" id="PS50931">
    <property type="entry name" value="HTH_LYSR"/>
    <property type="match status" value="1"/>
</dbReference>
<reference evidence="7" key="1">
    <citation type="submission" date="2017-01" db="EMBL/GenBank/DDBJ databases">
        <authorList>
            <person name="Varghese N."/>
            <person name="Submissions S."/>
        </authorList>
    </citation>
    <scope>NUCLEOTIDE SEQUENCE [LARGE SCALE GENOMIC DNA]</scope>
    <source>
        <strain evidence="7">ATCC 12950</strain>
    </source>
</reference>
<keyword evidence="3 6" id="KW-0238">DNA-binding</keyword>
<evidence type="ECO:0000313" key="7">
    <source>
        <dbReference type="Proteomes" id="UP000186096"/>
    </source>
</evidence>
<dbReference type="Pfam" id="PF00126">
    <property type="entry name" value="HTH_1"/>
    <property type="match status" value="1"/>
</dbReference>
<evidence type="ECO:0000256" key="4">
    <source>
        <dbReference type="ARBA" id="ARBA00023163"/>
    </source>
</evidence>
<dbReference type="AlphaFoldDB" id="A0A1N7GYN1"/>
<dbReference type="PRINTS" id="PR00039">
    <property type="entry name" value="HTHLYSR"/>
</dbReference>
<dbReference type="GO" id="GO:0003677">
    <property type="term" value="F:DNA binding"/>
    <property type="evidence" value="ECO:0007669"/>
    <property type="project" value="UniProtKB-KW"/>
</dbReference>
<dbReference type="SUPFAM" id="SSF53850">
    <property type="entry name" value="Periplasmic binding protein-like II"/>
    <property type="match status" value="1"/>
</dbReference>
<dbReference type="InterPro" id="IPR036390">
    <property type="entry name" value="WH_DNA-bd_sf"/>
</dbReference>
<evidence type="ECO:0000313" key="6">
    <source>
        <dbReference type="EMBL" id="SIS17672.1"/>
    </source>
</evidence>
<keyword evidence="4" id="KW-0804">Transcription</keyword>
<keyword evidence="2" id="KW-0805">Transcription regulation</keyword>
<dbReference type="PANTHER" id="PTHR30346:SF0">
    <property type="entry name" value="HCA OPERON TRANSCRIPTIONAL ACTIVATOR HCAR"/>
    <property type="match status" value="1"/>
</dbReference>
<dbReference type="Proteomes" id="UP000186096">
    <property type="component" value="Unassembled WGS sequence"/>
</dbReference>
<dbReference type="PANTHER" id="PTHR30346">
    <property type="entry name" value="TRANSCRIPTIONAL DUAL REGULATOR HCAR-RELATED"/>
    <property type="match status" value="1"/>
</dbReference>
<sequence length="302" mass="33097">MDLDLGLVANFLVLVEEMHYGRAAVRLHMSSSALTKRVQRLERQLGVPLVERDSTGVLAVTSAGRRFAIAAEPLMAQAVAARESARAAPARYTLRVGMPAGGGAILGQFDMTRIARHVRRSFPETRLVLQDVPFSELTRCLPEHGVDVLWNIAPIHHPAVESFPLTITSARIGVVAARHPLADAGTMKVEDFIEQPMLYIPAVAEEWMNQFWLADVRSRREARLVEVESEDVIGVLRRIVEGKAVIAAVAHIAPLLGSSLRSVTLTGAAPLVYYVACRRTDRRAAVHALVEAFQAVGPRRLL</sequence>
<dbReference type="Gene3D" id="1.10.10.10">
    <property type="entry name" value="Winged helix-like DNA-binding domain superfamily/Winged helix DNA-binding domain"/>
    <property type="match status" value="1"/>
</dbReference>
<dbReference type="EMBL" id="FTNI01000034">
    <property type="protein sequence ID" value="SIS17672.1"/>
    <property type="molecule type" value="Genomic_DNA"/>
</dbReference>
<accession>A0A1N7GYN1</accession>
<dbReference type="SUPFAM" id="SSF46785">
    <property type="entry name" value="Winged helix' DNA-binding domain"/>
    <property type="match status" value="1"/>
</dbReference>
<evidence type="ECO:0000256" key="1">
    <source>
        <dbReference type="ARBA" id="ARBA00009437"/>
    </source>
</evidence>
<dbReference type="OrthoDB" id="3176554at2"/>
<feature type="domain" description="HTH lysR-type" evidence="5">
    <location>
        <begin position="1"/>
        <end position="60"/>
    </location>
</feature>
<dbReference type="RefSeq" id="WP_076441434.1">
    <property type="nucleotide sequence ID" value="NZ_FTNI01000034.1"/>
</dbReference>
<evidence type="ECO:0000256" key="2">
    <source>
        <dbReference type="ARBA" id="ARBA00023015"/>
    </source>
</evidence>
<dbReference type="InterPro" id="IPR000847">
    <property type="entry name" value="LysR_HTH_N"/>
</dbReference>
<evidence type="ECO:0000259" key="5">
    <source>
        <dbReference type="PROSITE" id="PS50931"/>
    </source>
</evidence>
<dbReference type="GO" id="GO:0032993">
    <property type="term" value="C:protein-DNA complex"/>
    <property type="evidence" value="ECO:0007669"/>
    <property type="project" value="TreeGrafter"/>
</dbReference>
<gene>
    <name evidence="6" type="ORF">SAMN05421833_13442</name>
</gene>
<comment type="similarity">
    <text evidence="1">Belongs to the LysR transcriptional regulatory family.</text>
</comment>
<name>A0A1N7GYN1_9ACTN</name>
<dbReference type="GO" id="GO:0003700">
    <property type="term" value="F:DNA-binding transcription factor activity"/>
    <property type="evidence" value="ECO:0007669"/>
    <property type="project" value="InterPro"/>
</dbReference>
<organism evidence="6 7">
    <name type="scientific">Microbispora rosea</name>
    <dbReference type="NCBI Taxonomy" id="58117"/>
    <lineage>
        <taxon>Bacteria</taxon>
        <taxon>Bacillati</taxon>
        <taxon>Actinomycetota</taxon>
        <taxon>Actinomycetes</taxon>
        <taxon>Streptosporangiales</taxon>
        <taxon>Streptosporangiaceae</taxon>
        <taxon>Microbispora</taxon>
    </lineage>
</organism>
<dbReference type="Gene3D" id="3.40.190.10">
    <property type="entry name" value="Periplasmic binding protein-like II"/>
    <property type="match status" value="2"/>
</dbReference>
<protein>
    <submittedName>
        <fullName evidence="6">DNA-binding transcriptional regulator, LysR family</fullName>
    </submittedName>
</protein>